<feature type="transmembrane region" description="Helical" evidence="10">
    <location>
        <begin position="620"/>
        <end position="641"/>
    </location>
</feature>
<dbReference type="CDD" id="cd03215">
    <property type="entry name" value="ABC_Carb_Monos_II"/>
    <property type="match status" value="1"/>
</dbReference>
<dbReference type="InterPro" id="IPR027417">
    <property type="entry name" value="P-loop_NTPase"/>
</dbReference>
<keyword evidence="6" id="KW-0547">Nucleotide-binding</keyword>
<keyword evidence="4 10" id="KW-0812">Transmembrane</keyword>
<dbReference type="InterPro" id="IPR050107">
    <property type="entry name" value="ABC_carbohydrate_import_ATPase"/>
</dbReference>
<evidence type="ECO:0000256" key="10">
    <source>
        <dbReference type="SAM" id="Phobius"/>
    </source>
</evidence>
<evidence type="ECO:0000256" key="4">
    <source>
        <dbReference type="ARBA" id="ARBA00022692"/>
    </source>
</evidence>
<dbReference type="Gene3D" id="3.40.50.300">
    <property type="entry name" value="P-loop containing nucleotide triphosphate hydrolases"/>
    <property type="match status" value="2"/>
</dbReference>
<proteinExistence type="predicted"/>
<feature type="transmembrane region" description="Helical" evidence="10">
    <location>
        <begin position="741"/>
        <end position="761"/>
    </location>
</feature>
<keyword evidence="13" id="KW-1185">Reference proteome</keyword>
<keyword evidence="2" id="KW-0813">Transport</keyword>
<feature type="domain" description="ABC transporter" evidence="11">
    <location>
        <begin position="274"/>
        <end position="517"/>
    </location>
</feature>
<dbReference type="Proteomes" id="UP001500280">
    <property type="component" value="Unassembled WGS sequence"/>
</dbReference>
<evidence type="ECO:0000256" key="1">
    <source>
        <dbReference type="ARBA" id="ARBA00004651"/>
    </source>
</evidence>
<evidence type="ECO:0000313" key="12">
    <source>
        <dbReference type="EMBL" id="GAA1706628.1"/>
    </source>
</evidence>
<evidence type="ECO:0000256" key="8">
    <source>
        <dbReference type="ARBA" id="ARBA00022989"/>
    </source>
</evidence>
<dbReference type="CDD" id="cd06579">
    <property type="entry name" value="TM_PBP1_transp_AraH_like"/>
    <property type="match status" value="1"/>
</dbReference>
<dbReference type="PANTHER" id="PTHR43790">
    <property type="entry name" value="CARBOHYDRATE TRANSPORT ATP-BINDING PROTEIN MG119-RELATED"/>
    <property type="match status" value="1"/>
</dbReference>
<feature type="transmembrane region" description="Helical" evidence="10">
    <location>
        <begin position="692"/>
        <end position="711"/>
    </location>
</feature>
<dbReference type="InterPro" id="IPR001851">
    <property type="entry name" value="ABC_transp_permease"/>
</dbReference>
<dbReference type="InterPro" id="IPR003439">
    <property type="entry name" value="ABC_transporter-like_ATP-bd"/>
</dbReference>
<comment type="caution">
    <text evidence="12">The sequence shown here is derived from an EMBL/GenBank/DDBJ whole genome shotgun (WGS) entry which is preliminary data.</text>
</comment>
<feature type="transmembrane region" description="Helical" evidence="10">
    <location>
        <begin position="796"/>
        <end position="815"/>
    </location>
</feature>
<dbReference type="SUPFAM" id="SSF52540">
    <property type="entry name" value="P-loop containing nucleoside triphosphate hydrolases"/>
    <property type="match status" value="2"/>
</dbReference>
<dbReference type="RefSeq" id="WP_344159997.1">
    <property type="nucleotide sequence ID" value="NZ_BAAANF010000021.1"/>
</dbReference>
<dbReference type="PROSITE" id="PS50893">
    <property type="entry name" value="ABC_TRANSPORTER_2"/>
    <property type="match status" value="2"/>
</dbReference>
<dbReference type="CDD" id="cd03216">
    <property type="entry name" value="ABC_Carb_Monos_I"/>
    <property type="match status" value="1"/>
</dbReference>
<dbReference type="Pfam" id="PF02653">
    <property type="entry name" value="BPD_transp_2"/>
    <property type="match status" value="1"/>
</dbReference>
<name>A0ABP4UMH9_9ACTN</name>
<evidence type="ECO:0000256" key="7">
    <source>
        <dbReference type="ARBA" id="ARBA00022840"/>
    </source>
</evidence>
<feature type="transmembrane region" description="Helical" evidence="10">
    <location>
        <begin position="821"/>
        <end position="839"/>
    </location>
</feature>
<dbReference type="PANTHER" id="PTHR43790:SF9">
    <property type="entry name" value="GALACTOFURANOSE TRANSPORTER ATP-BINDING PROTEIN YTFR"/>
    <property type="match status" value="1"/>
</dbReference>
<feature type="transmembrane region" description="Helical" evidence="10">
    <location>
        <begin position="533"/>
        <end position="556"/>
    </location>
</feature>
<dbReference type="SMART" id="SM00382">
    <property type="entry name" value="AAA"/>
    <property type="match status" value="2"/>
</dbReference>
<evidence type="ECO:0000256" key="3">
    <source>
        <dbReference type="ARBA" id="ARBA00022475"/>
    </source>
</evidence>
<sequence>MANARAAPSSHSAATEQAYDGSHDTGVLLRLESVTKSFPGVRALDDVSMDVVAGEVHGLVGENGAGKSTLMAVASGALMPDSGTVVVSGHEVGSDPAQIRSLGLSIVRQEPALMPDLTVAENLLLGVPASVRTTAGDAARWARKQLSAWSETVEIRPSTRVSALNPSQRFIVEITKALSQEPTVLVLDEPTEHLAREDVDRLFEKIRDVCSRGAAVVYISHRIKEVRQVAHRLTVLRDGQAQGTFAAAELGEQQIVDLIVGREVDTAFPAKVTIRTNGPDRLELESFSGPGFAPVDLVVRPGEIVGLAGIDGNGQREILRAVAGLLPSHGTVRVDGRGRGVGSTTRAARAGISYLPGDRHREGIFAELSVRENFAVRNLGTIGRLGWIRAGAERRLTDEAINELRVKTPSTETAIGSLSGGNQQKTVLAGVFASSPSVILADEPTQGVDIGARLEIYQQLRRKAADGTAVLVLSSDAFELAGLCDRVLIVSRGKVAAELTGDDVTERHITQAVLTATTTRDPAHRTRGGIWKALDYTAAPSFLIALAIIALGVFTASRSEFYLSDRNLGGVLALTATLALAAFGQQAIMMTGGIDLSVGPLMGLVVVIGSFYLVDGTPAGLQLWGWLLILTVPLGIGVLNWTLIDLVGLHPMVATLATFMGIQACSLLLRPVPDGLISPAITESLSVVAGPVPAAILVVGLAAVALEFLLFRSVTGMRLRGVGSQAEAARVAGVRGRRVRLVAHLACSAFAGLAGITLMAQIGSGDANAGTNYTLQSIAAVVIGGASIFGGRGSFVGALMGALLLTQVSGVTTFLNLNDAWQSYLLGGLTILAVTAYSLSRRRALAR</sequence>
<evidence type="ECO:0000256" key="9">
    <source>
        <dbReference type="ARBA" id="ARBA00023136"/>
    </source>
</evidence>
<feature type="domain" description="ABC transporter" evidence="11">
    <location>
        <begin position="29"/>
        <end position="263"/>
    </location>
</feature>
<gene>
    <name evidence="12" type="ORF">GCM10009745_63110</name>
</gene>
<feature type="transmembrane region" description="Helical" evidence="10">
    <location>
        <begin position="596"/>
        <end position="614"/>
    </location>
</feature>
<protein>
    <recommendedName>
        <fullName evidence="11">ABC transporter domain-containing protein</fullName>
    </recommendedName>
</protein>
<keyword evidence="9 10" id="KW-0472">Membrane</keyword>
<reference evidence="13" key="1">
    <citation type="journal article" date="2019" name="Int. J. Syst. Evol. Microbiol.">
        <title>The Global Catalogue of Microorganisms (GCM) 10K type strain sequencing project: providing services to taxonomists for standard genome sequencing and annotation.</title>
        <authorList>
            <consortium name="The Broad Institute Genomics Platform"/>
            <consortium name="The Broad Institute Genome Sequencing Center for Infectious Disease"/>
            <person name="Wu L."/>
            <person name="Ma J."/>
        </authorList>
    </citation>
    <scope>NUCLEOTIDE SEQUENCE [LARGE SCALE GENOMIC DNA]</scope>
    <source>
        <strain evidence="13">JCM 14307</strain>
    </source>
</reference>
<evidence type="ECO:0000313" key="13">
    <source>
        <dbReference type="Proteomes" id="UP001500280"/>
    </source>
</evidence>
<keyword evidence="3" id="KW-1003">Cell membrane</keyword>
<organism evidence="12 13">
    <name type="scientific">Kribbella yunnanensis</name>
    <dbReference type="NCBI Taxonomy" id="190194"/>
    <lineage>
        <taxon>Bacteria</taxon>
        <taxon>Bacillati</taxon>
        <taxon>Actinomycetota</taxon>
        <taxon>Actinomycetes</taxon>
        <taxon>Propionibacteriales</taxon>
        <taxon>Kribbellaceae</taxon>
        <taxon>Kribbella</taxon>
    </lineage>
</organism>
<keyword evidence="8 10" id="KW-1133">Transmembrane helix</keyword>
<dbReference type="EMBL" id="BAAANF010000021">
    <property type="protein sequence ID" value="GAA1706628.1"/>
    <property type="molecule type" value="Genomic_DNA"/>
</dbReference>
<keyword evidence="7" id="KW-0067">ATP-binding</keyword>
<evidence type="ECO:0000256" key="5">
    <source>
        <dbReference type="ARBA" id="ARBA00022737"/>
    </source>
</evidence>
<feature type="transmembrane region" description="Helical" evidence="10">
    <location>
        <begin position="568"/>
        <end position="584"/>
    </location>
</feature>
<comment type="subcellular location">
    <subcellularLocation>
        <location evidence="1">Cell membrane</location>
        <topology evidence="1">Multi-pass membrane protein</topology>
    </subcellularLocation>
</comment>
<dbReference type="InterPro" id="IPR003593">
    <property type="entry name" value="AAA+_ATPase"/>
</dbReference>
<dbReference type="Pfam" id="PF00005">
    <property type="entry name" value="ABC_tran"/>
    <property type="match status" value="2"/>
</dbReference>
<evidence type="ECO:0000256" key="2">
    <source>
        <dbReference type="ARBA" id="ARBA00022448"/>
    </source>
</evidence>
<feature type="transmembrane region" description="Helical" evidence="10">
    <location>
        <begin position="773"/>
        <end position="789"/>
    </location>
</feature>
<accession>A0ABP4UMH9</accession>
<keyword evidence="5" id="KW-0677">Repeat</keyword>
<evidence type="ECO:0000256" key="6">
    <source>
        <dbReference type="ARBA" id="ARBA00022741"/>
    </source>
</evidence>
<evidence type="ECO:0000259" key="11">
    <source>
        <dbReference type="PROSITE" id="PS50893"/>
    </source>
</evidence>